<keyword evidence="2" id="KW-1185">Reference proteome</keyword>
<accession>A0ABY8L976</accession>
<sequence>MTQDQAEIVALRALGWLAEAELLDAFQSSTGADRDSIRAAAQDPDFLGAVLDFVLMRDDWVEQACTAQSLPYEGLLAARAALPGGNLPHWT</sequence>
<reference evidence="1 2" key="1">
    <citation type="submission" date="2023-04" db="EMBL/GenBank/DDBJ databases">
        <title>Jannaschia ovalis sp. nov., a marine bacterium isolated from sea tidal flat.</title>
        <authorList>
            <person name="Kwon D.Y."/>
            <person name="Kim J.-J."/>
        </authorList>
    </citation>
    <scope>NUCLEOTIDE SEQUENCE [LARGE SCALE GENOMIC DNA]</scope>
    <source>
        <strain evidence="1 2">GRR-S6-38</strain>
    </source>
</reference>
<dbReference type="InterPro" id="IPR021955">
    <property type="entry name" value="DUF3572"/>
</dbReference>
<dbReference type="EMBL" id="CP122537">
    <property type="protein sequence ID" value="WGH77906.1"/>
    <property type="molecule type" value="Genomic_DNA"/>
</dbReference>
<dbReference type="Proteomes" id="UP001243420">
    <property type="component" value="Chromosome"/>
</dbReference>
<dbReference type="Pfam" id="PF12096">
    <property type="entry name" value="DUF3572"/>
    <property type="match status" value="1"/>
</dbReference>
<gene>
    <name evidence="1" type="ORF">P8627_12800</name>
</gene>
<organism evidence="1 2">
    <name type="scientific">Jannaschia ovalis</name>
    <dbReference type="NCBI Taxonomy" id="3038773"/>
    <lineage>
        <taxon>Bacteria</taxon>
        <taxon>Pseudomonadati</taxon>
        <taxon>Pseudomonadota</taxon>
        <taxon>Alphaproteobacteria</taxon>
        <taxon>Rhodobacterales</taxon>
        <taxon>Roseobacteraceae</taxon>
        <taxon>Jannaschia</taxon>
    </lineage>
</organism>
<evidence type="ECO:0000313" key="2">
    <source>
        <dbReference type="Proteomes" id="UP001243420"/>
    </source>
</evidence>
<evidence type="ECO:0000313" key="1">
    <source>
        <dbReference type="EMBL" id="WGH77906.1"/>
    </source>
</evidence>
<proteinExistence type="predicted"/>
<name>A0ABY8L976_9RHOB</name>
<dbReference type="RefSeq" id="WP_279964525.1">
    <property type="nucleotide sequence ID" value="NZ_CP122537.1"/>
</dbReference>
<protein>
    <submittedName>
        <fullName evidence="1">DUF3572 domain-containing protein</fullName>
    </submittedName>
</protein>